<keyword evidence="5" id="KW-0406">Ion transport</keyword>
<evidence type="ECO:0000313" key="11">
    <source>
        <dbReference type="EMBL" id="KAF0033486.1"/>
    </source>
</evidence>
<evidence type="ECO:0000259" key="10">
    <source>
        <dbReference type="Pfam" id="PF25508"/>
    </source>
</evidence>
<comment type="caution">
    <text evidence="11">The sequence shown here is derived from an EMBL/GenBank/DDBJ whole genome shotgun (WGS) entry which is preliminary data.</text>
</comment>
<evidence type="ECO:0000256" key="5">
    <source>
        <dbReference type="ARBA" id="ARBA00023065"/>
    </source>
</evidence>
<feature type="domain" description="TRPM-like" evidence="10">
    <location>
        <begin position="337"/>
        <end position="383"/>
    </location>
</feature>
<dbReference type="PANTHER" id="PTHR13800:SF15">
    <property type="entry name" value="TRANSIENT RECEPTOR POTENTIAL CATION CHANNEL SUBFAMILY M MEMBER 6"/>
    <property type="match status" value="1"/>
</dbReference>
<organism evidence="11 12">
    <name type="scientific">Scophthalmus maximus</name>
    <name type="common">Turbot</name>
    <name type="synonym">Psetta maxima</name>
    <dbReference type="NCBI Taxonomy" id="52904"/>
    <lineage>
        <taxon>Eukaryota</taxon>
        <taxon>Metazoa</taxon>
        <taxon>Chordata</taxon>
        <taxon>Craniata</taxon>
        <taxon>Vertebrata</taxon>
        <taxon>Euteleostomi</taxon>
        <taxon>Actinopterygii</taxon>
        <taxon>Neopterygii</taxon>
        <taxon>Teleostei</taxon>
        <taxon>Neoteleostei</taxon>
        <taxon>Acanthomorphata</taxon>
        <taxon>Carangaria</taxon>
        <taxon>Pleuronectiformes</taxon>
        <taxon>Pleuronectoidei</taxon>
        <taxon>Scophthalmidae</taxon>
        <taxon>Scophthalmus</taxon>
    </lineage>
</organism>
<evidence type="ECO:0000256" key="6">
    <source>
        <dbReference type="ARBA" id="ARBA00023136"/>
    </source>
</evidence>
<evidence type="ECO:0000256" key="2">
    <source>
        <dbReference type="ARBA" id="ARBA00022448"/>
    </source>
</evidence>
<dbReference type="Pfam" id="PF18139">
    <property type="entry name" value="LSDAT_euk"/>
    <property type="match status" value="1"/>
</dbReference>
<dbReference type="GO" id="GO:0016324">
    <property type="term" value="C:apical plasma membrane"/>
    <property type="evidence" value="ECO:0007669"/>
    <property type="project" value="TreeGrafter"/>
</dbReference>
<feature type="region of interest" description="Disordered" evidence="8">
    <location>
        <begin position="87"/>
        <end position="135"/>
    </location>
</feature>
<evidence type="ECO:0000256" key="7">
    <source>
        <dbReference type="ARBA" id="ARBA00023303"/>
    </source>
</evidence>
<gene>
    <name evidence="11" type="ORF">F2P81_013552</name>
</gene>
<dbReference type="Proteomes" id="UP000438429">
    <property type="component" value="Unassembled WGS sequence"/>
</dbReference>
<dbReference type="InterPro" id="IPR050927">
    <property type="entry name" value="TRPM"/>
</dbReference>
<dbReference type="EMBL" id="VEVO01000012">
    <property type="protein sequence ID" value="KAF0033486.1"/>
    <property type="molecule type" value="Genomic_DNA"/>
</dbReference>
<comment type="subcellular location">
    <subcellularLocation>
        <location evidence="1">Membrane</location>
        <topology evidence="1">Multi-pass membrane protein</topology>
    </subcellularLocation>
</comment>
<evidence type="ECO:0000256" key="8">
    <source>
        <dbReference type="SAM" id="MobiDB-lite"/>
    </source>
</evidence>
<keyword evidence="6" id="KW-0472">Membrane</keyword>
<proteinExistence type="predicted"/>
<evidence type="ECO:0008006" key="13">
    <source>
        <dbReference type="Google" id="ProtNLM"/>
    </source>
</evidence>
<keyword evidence="2" id="KW-0813">Transport</keyword>
<dbReference type="PANTHER" id="PTHR13800">
    <property type="entry name" value="TRANSIENT RECEPTOR POTENTIAL CATION CHANNEL, SUBFAMILY M, MEMBER 6"/>
    <property type="match status" value="1"/>
</dbReference>
<evidence type="ECO:0000259" key="9">
    <source>
        <dbReference type="Pfam" id="PF18139"/>
    </source>
</evidence>
<dbReference type="InterPro" id="IPR041491">
    <property type="entry name" value="TRPM_SLOG"/>
</dbReference>
<dbReference type="AlphaFoldDB" id="A0A6A4SEC1"/>
<feature type="compositionally biased region" description="Basic and acidic residues" evidence="8">
    <location>
        <begin position="1"/>
        <end position="10"/>
    </location>
</feature>
<reference evidence="11 12" key="1">
    <citation type="submission" date="2019-06" db="EMBL/GenBank/DDBJ databases">
        <title>Draft genomes of female and male turbot (Scophthalmus maximus).</title>
        <authorList>
            <person name="Xu H."/>
            <person name="Xu X.-W."/>
            <person name="Shao C."/>
            <person name="Chen S."/>
        </authorList>
    </citation>
    <scope>NUCLEOTIDE SEQUENCE [LARGE SCALE GENOMIC DNA]</scope>
    <source>
        <strain evidence="11">Ysfricsl-2016a</strain>
        <tissue evidence="11">Blood</tissue>
    </source>
</reference>
<protein>
    <recommendedName>
        <fullName evidence="13">TRPM SLOG domain-containing protein</fullName>
    </recommendedName>
</protein>
<feature type="domain" description="TRPM SLOG" evidence="9">
    <location>
        <begin position="165"/>
        <end position="241"/>
    </location>
</feature>
<dbReference type="Pfam" id="PF25508">
    <property type="entry name" value="TRPM2"/>
    <property type="match status" value="1"/>
</dbReference>
<evidence type="ECO:0000313" key="12">
    <source>
        <dbReference type="Proteomes" id="UP000438429"/>
    </source>
</evidence>
<keyword evidence="7" id="KW-0407">Ion channel</keyword>
<accession>A0A6A4SEC1</accession>
<dbReference type="GO" id="GO:0005261">
    <property type="term" value="F:monoatomic cation channel activity"/>
    <property type="evidence" value="ECO:0007669"/>
    <property type="project" value="TreeGrafter"/>
</dbReference>
<name>A0A6A4SEC1_SCOMX</name>
<evidence type="ECO:0000256" key="3">
    <source>
        <dbReference type="ARBA" id="ARBA00022692"/>
    </source>
</evidence>
<keyword evidence="4" id="KW-1133">Transmembrane helix</keyword>
<dbReference type="GO" id="GO:0030001">
    <property type="term" value="P:metal ion transport"/>
    <property type="evidence" value="ECO:0007669"/>
    <property type="project" value="TreeGrafter"/>
</dbReference>
<sequence length="384" mass="42399">MAKRRAEDTLLHGSPSKRCHRSLLESAPPAAVGGVSMSPPSLLALLGSRCKKRPHYFEDPEQEEEEEAAAGLYRRTTHCDTRKHAADVVTTQTSGSFQERHDPSATTSHKKRPREDCVDSETAPPQATDPDTEEDWSIELHTKASPTNAYGTIDFQDTATRVCRAKYIRVAVDSKAEALLQLMLREWQMERPKLLLTVQGGSDNFTLPPKVKQAFSKGLITAALSTGAWILTDGINTGLNQGVPVVCLAVEGGPALVSTVLDYVSSVPPVPVLVFEGSGRAADLLAFLHKQTAVDRPLDPDIKEDFLVRIGDVFRLDRAEAFHLYNLFLQCMEHRQSVGSLEQAMLDALVMDRVSFVKLLIDNGMTMSRFLTVDRLEELYNTVV</sequence>
<evidence type="ECO:0000256" key="4">
    <source>
        <dbReference type="ARBA" id="ARBA00022989"/>
    </source>
</evidence>
<keyword evidence="3" id="KW-0812">Transmembrane</keyword>
<feature type="region of interest" description="Disordered" evidence="8">
    <location>
        <begin position="1"/>
        <end position="22"/>
    </location>
</feature>
<evidence type="ECO:0000256" key="1">
    <source>
        <dbReference type="ARBA" id="ARBA00004141"/>
    </source>
</evidence>
<dbReference type="InterPro" id="IPR057366">
    <property type="entry name" value="TRPM-like"/>
</dbReference>